<proteinExistence type="inferred from homology"/>
<dbReference type="GO" id="GO:0006310">
    <property type="term" value="P:DNA recombination"/>
    <property type="evidence" value="ECO:0007669"/>
    <property type="project" value="UniProtKB-KW"/>
</dbReference>
<dbReference type="InterPro" id="IPR051055">
    <property type="entry name" value="PIF1_helicase"/>
</dbReference>
<sequence length="1485" mass="165958">MADSLDPQQKEAYDCIMSSICHEEDNPRHFFLAGYAGCGKSHVLRMLIDNLPGDFKPVVLAWTGLAASLLPHGMTVMSFCGLQFESSGAVGDNGYMRCKSDLEQRMVGYLRRLDVEWGTVRPVIFLDEIGAIHDTVLDALSGAFQQLRPRKYRQEPFGSIPVIVSGDPCQLGRIEFFKESPAYPPADYPTHPFWSSSTWRAMNPIVLYLTNFHRGGDGAYLGMLSEIRSTERRKPGLPSFSAESVRVLAKIRDRDGGKVAPRFSHTIICLTNAEVDAHNKEHLEALAGELTCLHAVDEFCNTPARFRLQDVEAMGFKKTLYLKAGCRVIASANDPAKRFANGMAGTVRRIQYISDEPVVTVQFDTGANLVNIRRQTFEVKAPPLGTSVFTRRQVPLVVCAAMTAHKVVGATLEGAWVHLPFSHATERDDDLVAEYWSRPWLLGALYTILSRVGDSSRIKVHSLRRTDEPGRLNPIFSMDDEALKFDAACRRKNYLKNHSLPSAEPGRGSSLRSPNHSDPPPISSQMEEIKSSINNLGITLRDSLSEQFLQLVLSQHFSAGHGATSSQGSPINPVMYCLMNSGLNTKVSKLSVGSQLEFYQKLSERLNALDGATAATDIENMADEILQRQRREQQVRLDPSDYGPPEPAERVRSNESTPSTRSNAAYLNPASIESDDQQPREHGSPDSGSASPAQGSNIDAEASPEQADEHVQADNGTEIEESEASDFELQEEQPGDNIPPLGEDEFGDVPFLVYRGGIYDVLKVFLKRNSYFKLAGRRALESMRFGRYRCILLCKRTAVCRKWRRWPQYLCKYAKVHVRSEGGYTYFYPLRDVEATLLEWKTHAGGHPYGTEQCRSDYVPPDIADHWAEMIAKNPTASLKELKVGTNERYMRTEYCEETMRFLANRGLSRPEKIRGLYRSIRENGKAGLSVAEFVTQVEPILHSHEDLATKVKDILKSLGSIESGGGAPVDFDRVPDADRCILLDNLLSERELVNGRYEVSEFCAVFTSARMLRNMAIATTWGVDGTYNMVHADLALIVVCALPRGSTARPIATAIVHTESARSASHLLRLLLDAAKALDMHEAATPKEVVLDGSPALRNAIMQAFGPETKLVSCYYHAKQRAKRAKATANLSRAIWRQISGDLDLMGEAWSRREWVRLKNLFVEKWGSAGTANLTPYEREGIRIFLKEFGGYLDESSWRSQWGHYSSEVAGPRTNNAVERFNGELKATVLPCRYRKTLSDMGAFLKCGAKWMLLSQYGREEPSRGQGTRELRNTAAIFFEKDYYSVVPRSWCSSRFQDTAQHENQWLFLRNVKGKLPSGATSLRDVVFSSDNSDAKKFVASDYSSLAEARQLRALYSIVTYRETSDWSVAPPGGPWCTCQAWHKALVCPHVMCVSYVTGKDDSPAARKDWAILRTYFPKPPQRRRRDGRVDDQRLPKDVRYGLNAPNKRAKKRHQQPSSTTTTDQPEVPASAASEVRGHSDVTS</sequence>
<dbReference type="Proteomes" id="UP000591131">
    <property type="component" value="Unassembled WGS sequence"/>
</dbReference>
<feature type="compositionally biased region" description="Polar residues" evidence="3">
    <location>
        <begin position="654"/>
        <end position="665"/>
    </location>
</feature>
<dbReference type="EMBL" id="JAAPAO010001039">
    <property type="protein sequence ID" value="KAF4651575.1"/>
    <property type="molecule type" value="Genomic_DNA"/>
</dbReference>
<evidence type="ECO:0000256" key="2">
    <source>
        <dbReference type="RuleBase" id="RU363044"/>
    </source>
</evidence>
<comment type="caution">
    <text evidence="5">The sequence shown here is derived from an EMBL/GenBank/DDBJ whole genome shotgun (WGS) entry which is preliminary data.</text>
</comment>
<evidence type="ECO:0000259" key="4">
    <source>
        <dbReference type="PROSITE" id="PS50966"/>
    </source>
</evidence>
<dbReference type="PANTHER" id="PTHR47642">
    <property type="entry name" value="ATP-DEPENDENT DNA HELICASE"/>
    <property type="match status" value="1"/>
</dbReference>
<keyword evidence="2" id="KW-0233">DNA recombination</keyword>
<dbReference type="SUPFAM" id="SSF52540">
    <property type="entry name" value="P-loop containing nucleoside triphosphate hydrolases"/>
    <property type="match status" value="2"/>
</dbReference>
<keyword evidence="2" id="KW-0347">Helicase</keyword>
<keyword evidence="1" id="KW-0862">Zinc</keyword>
<gene>
    <name evidence="5" type="ORF">FOL47_000298</name>
</gene>
<dbReference type="GO" id="GO:0000723">
    <property type="term" value="P:telomere maintenance"/>
    <property type="evidence" value="ECO:0007669"/>
    <property type="project" value="InterPro"/>
</dbReference>
<dbReference type="EC" id="5.6.2.3" evidence="2"/>
<keyword evidence="2" id="KW-0067">ATP-binding</keyword>
<evidence type="ECO:0000256" key="3">
    <source>
        <dbReference type="SAM" id="MobiDB-lite"/>
    </source>
</evidence>
<keyword evidence="6" id="KW-1185">Reference proteome</keyword>
<dbReference type="InterPro" id="IPR010285">
    <property type="entry name" value="DNA_helicase_pif1-like_DEAD"/>
</dbReference>
<dbReference type="PANTHER" id="PTHR47642:SF5">
    <property type="entry name" value="ATP-DEPENDENT DNA HELICASE"/>
    <property type="match status" value="1"/>
</dbReference>
<dbReference type="GO" id="GO:0006281">
    <property type="term" value="P:DNA repair"/>
    <property type="evidence" value="ECO:0007669"/>
    <property type="project" value="UniProtKB-KW"/>
</dbReference>
<feature type="region of interest" description="Disordered" evidence="3">
    <location>
        <begin position="1419"/>
        <end position="1485"/>
    </location>
</feature>
<feature type="compositionally biased region" description="Basic and acidic residues" evidence="3">
    <location>
        <begin position="1429"/>
        <end position="1441"/>
    </location>
</feature>
<organism evidence="5 6">
    <name type="scientific">Perkinsus chesapeaki</name>
    <name type="common">Clam parasite</name>
    <name type="synonym">Perkinsus andrewsi</name>
    <dbReference type="NCBI Taxonomy" id="330153"/>
    <lineage>
        <taxon>Eukaryota</taxon>
        <taxon>Sar</taxon>
        <taxon>Alveolata</taxon>
        <taxon>Perkinsozoa</taxon>
        <taxon>Perkinsea</taxon>
        <taxon>Perkinsida</taxon>
        <taxon>Perkinsidae</taxon>
        <taxon>Perkinsus</taxon>
    </lineage>
</organism>
<dbReference type="GO" id="GO:0008270">
    <property type="term" value="F:zinc ion binding"/>
    <property type="evidence" value="ECO:0007669"/>
    <property type="project" value="UniProtKB-KW"/>
</dbReference>
<keyword evidence="2" id="KW-0234">DNA repair</keyword>
<dbReference type="Pfam" id="PF10551">
    <property type="entry name" value="MULE"/>
    <property type="match status" value="1"/>
</dbReference>
<keyword evidence="1" id="KW-0479">Metal-binding</keyword>
<dbReference type="GO" id="GO:0043139">
    <property type="term" value="F:5'-3' DNA helicase activity"/>
    <property type="evidence" value="ECO:0007669"/>
    <property type="project" value="UniProtKB-EC"/>
</dbReference>
<dbReference type="OrthoDB" id="272985at2759"/>
<name>A0A7J6KW58_PERCH</name>
<evidence type="ECO:0000256" key="1">
    <source>
        <dbReference type="PROSITE-ProRule" id="PRU00325"/>
    </source>
</evidence>
<dbReference type="Gene3D" id="3.40.50.300">
    <property type="entry name" value="P-loop containing nucleotide triphosphate hydrolases"/>
    <property type="match status" value="1"/>
</dbReference>
<dbReference type="InterPro" id="IPR007527">
    <property type="entry name" value="Znf_SWIM"/>
</dbReference>
<feature type="region of interest" description="Disordered" evidence="3">
    <location>
        <begin position="631"/>
        <end position="742"/>
    </location>
</feature>
<feature type="domain" description="SWIM-type" evidence="4">
    <location>
        <begin position="1357"/>
        <end position="1400"/>
    </location>
</feature>
<protein>
    <recommendedName>
        <fullName evidence="2">ATP-dependent DNA helicase</fullName>
        <ecNumber evidence="2">5.6.2.3</ecNumber>
    </recommendedName>
</protein>
<dbReference type="InterPro" id="IPR003593">
    <property type="entry name" value="AAA+_ATPase"/>
</dbReference>
<feature type="region of interest" description="Disordered" evidence="3">
    <location>
        <begin position="496"/>
        <end position="525"/>
    </location>
</feature>
<feature type="compositionally biased region" description="Acidic residues" evidence="3">
    <location>
        <begin position="717"/>
        <end position="734"/>
    </location>
</feature>
<dbReference type="GO" id="GO:0005524">
    <property type="term" value="F:ATP binding"/>
    <property type="evidence" value="ECO:0007669"/>
    <property type="project" value="UniProtKB-KW"/>
</dbReference>
<dbReference type="InterPro" id="IPR027417">
    <property type="entry name" value="P-loop_NTPase"/>
</dbReference>
<comment type="cofactor">
    <cofactor evidence="2">
        <name>Mg(2+)</name>
        <dbReference type="ChEBI" id="CHEBI:18420"/>
    </cofactor>
</comment>
<dbReference type="Pfam" id="PF05970">
    <property type="entry name" value="PIF1"/>
    <property type="match status" value="1"/>
</dbReference>
<keyword evidence="1" id="KW-0863">Zinc-finger</keyword>
<dbReference type="SMART" id="SM00382">
    <property type="entry name" value="AAA"/>
    <property type="match status" value="1"/>
</dbReference>
<reference evidence="5 6" key="1">
    <citation type="submission" date="2020-04" db="EMBL/GenBank/DDBJ databases">
        <title>Perkinsus chesapeaki whole genome sequence.</title>
        <authorList>
            <person name="Bogema D.R."/>
        </authorList>
    </citation>
    <scope>NUCLEOTIDE SEQUENCE [LARGE SCALE GENOMIC DNA]</scope>
    <source>
        <strain evidence="5">ATCC PRA-425</strain>
    </source>
</reference>
<comment type="catalytic activity">
    <reaction evidence="2">
        <text>ATP + H2O = ADP + phosphate + H(+)</text>
        <dbReference type="Rhea" id="RHEA:13065"/>
        <dbReference type="ChEBI" id="CHEBI:15377"/>
        <dbReference type="ChEBI" id="CHEBI:15378"/>
        <dbReference type="ChEBI" id="CHEBI:30616"/>
        <dbReference type="ChEBI" id="CHEBI:43474"/>
        <dbReference type="ChEBI" id="CHEBI:456216"/>
        <dbReference type="EC" id="5.6.2.3"/>
    </reaction>
</comment>
<comment type="similarity">
    <text evidence="2">Belongs to the helicase family.</text>
</comment>
<evidence type="ECO:0000313" key="5">
    <source>
        <dbReference type="EMBL" id="KAF4651575.1"/>
    </source>
</evidence>
<keyword evidence="2" id="KW-0227">DNA damage</keyword>
<accession>A0A7J6KW58</accession>
<evidence type="ECO:0000313" key="6">
    <source>
        <dbReference type="Proteomes" id="UP000591131"/>
    </source>
</evidence>
<dbReference type="InterPro" id="IPR018289">
    <property type="entry name" value="MULE_transposase_dom"/>
</dbReference>
<dbReference type="GO" id="GO:0016787">
    <property type="term" value="F:hydrolase activity"/>
    <property type="evidence" value="ECO:0007669"/>
    <property type="project" value="UniProtKB-KW"/>
</dbReference>
<keyword evidence="2" id="KW-0547">Nucleotide-binding</keyword>
<keyword evidence="2" id="KW-0378">Hydrolase</keyword>
<feature type="compositionally biased region" description="Polar residues" evidence="3">
    <location>
        <begin position="686"/>
        <end position="697"/>
    </location>
</feature>
<dbReference type="PROSITE" id="PS50966">
    <property type="entry name" value="ZF_SWIM"/>
    <property type="match status" value="1"/>
</dbReference>